<gene>
    <name evidence="1" type="ORF">GOODEAATRI_002596</name>
</gene>
<protein>
    <submittedName>
        <fullName evidence="1">Uncharacterized protein</fullName>
    </submittedName>
</protein>
<dbReference type="EMBL" id="JAHRIO010000093">
    <property type="protein sequence ID" value="MEQ2157518.1"/>
    <property type="molecule type" value="Genomic_DNA"/>
</dbReference>
<proteinExistence type="predicted"/>
<organism evidence="1 2">
    <name type="scientific">Goodea atripinnis</name>
    <dbReference type="NCBI Taxonomy" id="208336"/>
    <lineage>
        <taxon>Eukaryota</taxon>
        <taxon>Metazoa</taxon>
        <taxon>Chordata</taxon>
        <taxon>Craniata</taxon>
        <taxon>Vertebrata</taxon>
        <taxon>Euteleostomi</taxon>
        <taxon>Actinopterygii</taxon>
        <taxon>Neopterygii</taxon>
        <taxon>Teleostei</taxon>
        <taxon>Neoteleostei</taxon>
        <taxon>Acanthomorphata</taxon>
        <taxon>Ovalentaria</taxon>
        <taxon>Atherinomorphae</taxon>
        <taxon>Cyprinodontiformes</taxon>
        <taxon>Goodeidae</taxon>
        <taxon>Goodea</taxon>
    </lineage>
</organism>
<reference evidence="1 2" key="1">
    <citation type="submission" date="2021-06" db="EMBL/GenBank/DDBJ databases">
        <authorList>
            <person name="Palmer J.M."/>
        </authorList>
    </citation>
    <scope>NUCLEOTIDE SEQUENCE [LARGE SCALE GENOMIC DNA]</scope>
    <source>
        <strain evidence="1 2">GA_2019</strain>
        <tissue evidence="1">Muscle</tissue>
    </source>
</reference>
<evidence type="ECO:0000313" key="1">
    <source>
        <dbReference type="EMBL" id="MEQ2157518.1"/>
    </source>
</evidence>
<sequence>MVELCATISGSLCGLKKNILKTPIFSRYKSKSIFDQNMKSLKCLHVRYCKSTASACNVFCNLGLQVPAEDRERSSKGHQSLCPVSVSELLQDQDSKHRPYSHYKNVRNCCHQENNNTLKAEPPVCQKTFCHKLVKCRSAFSIMDVILLHLFDVLSIL</sequence>
<keyword evidence="2" id="KW-1185">Reference proteome</keyword>
<comment type="caution">
    <text evidence="1">The sequence shown here is derived from an EMBL/GenBank/DDBJ whole genome shotgun (WGS) entry which is preliminary data.</text>
</comment>
<evidence type="ECO:0000313" key="2">
    <source>
        <dbReference type="Proteomes" id="UP001476798"/>
    </source>
</evidence>
<name>A0ABV0MEG7_9TELE</name>
<dbReference type="Proteomes" id="UP001476798">
    <property type="component" value="Unassembled WGS sequence"/>
</dbReference>
<accession>A0ABV0MEG7</accession>